<accession>A0A9Q2NPT6</accession>
<dbReference type="Gene3D" id="1.10.4080.10">
    <property type="entry name" value="ADP-ribosylation/Crystallin J1"/>
    <property type="match status" value="1"/>
</dbReference>
<evidence type="ECO:0000313" key="3">
    <source>
        <dbReference type="Proteomes" id="UP000755667"/>
    </source>
</evidence>
<protein>
    <submittedName>
        <fullName evidence="1">ADP-ribosylglycohydrolase family protein</fullName>
    </submittedName>
</protein>
<gene>
    <name evidence="1" type="ORF">JQX41_03060</name>
    <name evidence="2" type="ORF">JQX48_03060</name>
</gene>
<dbReference type="SUPFAM" id="SSF101478">
    <property type="entry name" value="ADP-ribosylglycohydrolase"/>
    <property type="match status" value="1"/>
</dbReference>
<dbReference type="Pfam" id="PF03747">
    <property type="entry name" value="ADP_ribosyl_GH"/>
    <property type="match status" value="1"/>
</dbReference>
<name>A0A9Q2NPT6_9RHOB</name>
<dbReference type="OrthoDB" id="6193578at2"/>
<reference evidence="1 4" key="1">
    <citation type="submission" date="2021-01" db="EMBL/GenBank/DDBJ databases">
        <title>Diatom-associated Roseobacters Show Island Model of Population Structure.</title>
        <authorList>
            <person name="Qu L."/>
            <person name="Feng X."/>
            <person name="Chen Y."/>
            <person name="Li L."/>
            <person name="Wang X."/>
            <person name="Hu Z."/>
            <person name="Wang H."/>
            <person name="Luo H."/>
        </authorList>
    </citation>
    <scope>NUCLEOTIDE SEQUENCE</scope>
    <source>
        <strain evidence="2 4">CC28-63</strain>
        <strain evidence="1">CC28-69</strain>
    </source>
</reference>
<proteinExistence type="predicted"/>
<sequence>MSGAPKSAMLLGALVADAASLGLHWLYDPDRIASIAAQRGAATFAPVDAAFFDGVPGYFAHADRHAGMLTQYGEALCVAMRCMIASDRAFNDSAQRAAFAAYFGPGGAYTGYIDRPTRGALDKIALDQVPSGIDDDQNPALTRLPAIVAVYHDAPDLTAQAEAAMQITNVNAVAAAYNAVFADLLCRVLNGAPIAEALVAAADGATGDVQAALRDALTTPETDSTAYAGRVGRACHLPTAGPVMFHVLRHSTSYADAVERNILAGGDSAGRSLMIGAAMAAARGIATPGGIPLDWVLALSDGAAIWDACRALGRD</sequence>
<dbReference type="InterPro" id="IPR036705">
    <property type="entry name" value="Ribosyl_crysJ1_sf"/>
</dbReference>
<dbReference type="InterPro" id="IPR005502">
    <property type="entry name" value="Ribosyl_crysJ1"/>
</dbReference>
<dbReference type="EMBL" id="JAFBXE010000002">
    <property type="protein sequence ID" value="MBM2411269.1"/>
    <property type="molecule type" value="Genomic_DNA"/>
</dbReference>
<dbReference type="EMBL" id="JAFBXF010000002">
    <property type="protein sequence ID" value="MBM2415936.1"/>
    <property type="molecule type" value="Genomic_DNA"/>
</dbReference>
<dbReference type="AlphaFoldDB" id="A0A9Q2NPT6"/>
<evidence type="ECO:0000313" key="2">
    <source>
        <dbReference type="EMBL" id="MBM2415936.1"/>
    </source>
</evidence>
<evidence type="ECO:0000313" key="1">
    <source>
        <dbReference type="EMBL" id="MBM2411269.1"/>
    </source>
</evidence>
<comment type="caution">
    <text evidence="1">The sequence shown here is derived from an EMBL/GenBank/DDBJ whole genome shotgun (WGS) entry which is preliminary data.</text>
</comment>
<dbReference type="Proteomes" id="UP000755667">
    <property type="component" value="Unassembled WGS sequence"/>
</dbReference>
<dbReference type="Proteomes" id="UP000809440">
    <property type="component" value="Unassembled WGS sequence"/>
</dbReference>
<dbReference type="GeneID" id="62641084"/>
<organism evidence="1 3">
    <name type="scientific">Marivita cryptomonadis</name>
    <dbReference type="NCBI Taxonomy" id="505252"/>
    <lineage>
        <taxon>Bacteria</taxon>
        <taxon>Pseudomonadati</taxon>
        <taxon>Pseudomonadota</taxon>
        <taxon>Alphaproteobacteria</taxon>
        <taxon>Rhodobacterales</taxon>
        <taxon>Roseobacteraceae</taxon>
        <taxon>Marivita</taxon>
    </lineage>
</organism>
<keyword evidence="4" id="KW-1185">Reference proteome</keyword>
<evidence type="ECO:0000313" key="4">
    <source>
        <dbReference type="Proteomes" id="UP000809440"/>
    </source>
</evidence>
<dbReference type="RefSeq" id="WP_085629333.1">
    <property type="nucleotide sequence ID" value="NZ_JAFBWU010000002.1"/>
</dbReference>